<dbReference type="PROSITE" id="PS50076">
    <property type="entry name" value="DNAJ_2"/>
    <property type="match status" value="1"/>
</dbReference>
<dbReference type="GO" id="GO:0044183">
    <property type="term" value="F:protein folding chaperone"/>
    <property type="evidence" value="ECO:0007669"/>
    <property type="project" value="TreeGrafter"/>
</dbReference>
<dbReference type="SMART" id="SM00271">
    <property type="entry name" value="DnaJ"/>
    <property type="match status" value="1"/>
</dbReference>
<sequence>MQVSRSASQADIKRAFRGLALQYHPDVNSADDAQECFRQIVDAYEVLSDSSARAIYDREGTTGLARPGARPAQGAAEIYWQEFKPAKRAGNSRKFQARDAAAAASSSFVAEGEALPVTVGSVVEYPLREHEVRAGRTHGVGFVVDRNADRGDAERLPAERMSLCEVEPLWQPDDEACSASGCWMSDELEGSAFEKEEDMRVLRSTFVRGRGLAAPEHFFIHDDISEKAGGQDASSAVIFV</sequence>
<dbReference type="PANTHER" id="PTHR43948:SF10">
    <property type="entry name" value="MRJ, ISOFORM E"/>
    <property type="match status" value="1"/>
</dbReference>
<dbReference type="GO" id="GO:0051082">
    <property type="term" value="F:unfolded protein binding"/>
    <property type="evidence" value="ECO:0007669"/>
    <property type="project" value="TreeGrafter"/>
</dbReference>
<evidence type="ECO:0000259" key="1">
    <source>
        <dbReference type="PROSITE" id="PS50076"/>
    </source>
</evidence>
<feature type="domain" description="J" evidence="1">
    <location>
        <begin position="1"/>
        <end position="60"/>
    </location>
</feature>
<dbReference type="PRINTS" id="PR00625">
    <property type="entry name" value="JDOMAIN"/>
</dbReference>
<evidence type="ECO:0000313" key="2">
    <source>
        <dbReference type="EMBL" id="CAE8614123.1"/>
    </source>
</evidence>
<dbReference type="InterPro" id="IPR018253">
    <property type="entry name" value="DnaJ_domain_CS"/>
</dbReference>
<dbReference type="CDD" id="cd06257">
    <property type="entry name" value="DnaJ"/>
    <property type="match status" value="1"/>
</dbReference>
<dbReference type="InterPro" id="IPR036869">
    <property type="entry name" value="J_dom_sf"/>
</dbReference>
<dbReference type="Proteomes" id="UP000654075">
    <property type="component" value="Unassembled WGS sequence"/>
</dbReference>
<keyword evidence="3" id="KW-1185">Reference proteome</keyword>
<name>A0A813FL18_POLGL</name>
<dbReference type="InterPro" id="IPR001623">
    <property type="entry name" value="DnaJ_domain"/>
</dbReference>
<dbReference type="GO" id="GO:0051087">
    <property type="term" value="F:protein-folding chaperone binding"/>
    <property type="evidence" value="ECO:0007669"/>
    <property type="project" value="TreeGrafter"/>
</dbReference>
<organism evidence="2 3">
    <name type="scientific">Polarella glacialis</name>
    <name type="common">Dinoflagellate</name>
    <dbReference type="NCBI Taxonomy" id="89957"/>
    <lineage>
        <taxon>Eukaryota</taxon>
        <taxon>Sar</taxon>
        <taxon>Alveolata</taxon>
        <taxon>Dinophyceae</taxon>
        <taxon>Suessiales</taxon>
        <taxon>Suessiaceae</taxon>
        <taxon>Polarella</taxon>
    </lineage>
</organism>
<evidence type="ECO:0000313" key="3">
    <source>
        <dbReference type="Proteomes" id="UP000654075"/>
    </source>
</evidence>
<dbReference type="EMBL" id="CAJNNV010025368">
    <property type="protein sequence ID" value="CAE8614123.1"/>
    <property type="molecule type" value="Genomic_DNA"/>
</dbReference>
<accession>A0A813FL18</accession>
<dbReference type="AlphaFoldDB" id="A0A813FL18"/>
<dbReference type="GO" id="GO:0005737">
    <property type="term" value="C:cytoplasm"/>
    <property type="evidence" value="ECO:0007669"/>
    <property type="project" value="TreeGrafter"/>
</dbReference>
<dbReference type="Pfam" id="PF00226">
    <property type="entry name" value="DnaJ"/>
    <property type="match status" value="1"/>
</dbReference>
<gene>
    <name evidence="2" type="ORF">PGLA1383_LOCUS31859</name>
</gene>
<proteinExistence type="predicted"/>
<protein>
    <recommendedName>
        <fullName evidence="1">J domain-containing protein</fullName>
    </recommendedName>
</protein>
<dbReference type="PROSITE" id="PS00636">
    <property type="entry name" value="DNAJ_1"/>
    <property type="match status" value="1"/>
</dbReference>
<dbReference type="SUPFAM" id="SSF46565">
    <property type="entry name" value="Chaperone J-domain"/>
    <property type="match status" value="1"/>
</dbReference>
<dbReference type="PANTHER" id="PTHR43948">
    <property type="entry name" value="DNAJ HOMOLOG SUBFAMILY B"/>
    <property type="match status" value="1"/>
</dbReference>
<comment type="caution">
    <text evidence="2">The sequence shown here is derived from an EMBL/GenBank/DDBJ whole genome shotgun (WGS) entry which is preliminary data.</text>
</comment>
<reference evidence="2" key="1">
    <citation type="submission" date="2021-02" db="EMBL/GenBank/DDBJ databases">
        <authorList>
            <person name="Dougan E. K."/>
            <person name="Rhodes N."/>
            <person name="Thang M."/>
            <person name="Chan C."/>
        </authorList>
    </citation>
    <scope>NUCLEOTIDE SEQUENCE</scope>
</reference>
<dbReference type="OrthoDB" id="10250354at2759"/>
<dbReference type="Gene3D" id="1.10.287.110">
    <property type="entry name" value="DnaJ domain"/>
    <property type="match status" value="1"/>
</dbReference>